<organism evidence="2 3">
    <name type="scientific">Phaedon cochleariae</name>
    <name type="common">Mustard beetle</name>
    <dbReference type="NCBI Taxonomy" id="80249"/>
    <lineage>
        <taxon>Eukaryota</taxon>
        <taxon>Metazoa</taxon>
        <taxon>Ecdysozoa</taxon>
        <taxon>Arthropoda</taxon>
        <taxon>Hexapoda</taxon>
        <taxon>Insecta</taxon>
        <taxon>Pterygota</taxon>
        <taxon>Neoptera</taxon>
        <taxon>Endopterygota</taxon>
        <taxon>Coleoptera</taxon>
        <taxon>Polyphaga</taxon>
        <taxon>Cucujiformia</taxon>
        <taxon>Chrysomeloidea</taxon>
        <taxon>Chrysomelidae</taxon>
        <taxon>Chrysomelinae</taxon>
        <taxon>Chrysomelini</taxon>
        <taxon>Phaedon</taxon>
    </lineage>
</organism>
<evidence type="ECO:0000313" key="3">
    <source>
        <dbReference type="Proteomes" id="UP001153737"/>
    </source>
</evidence>
<sequence>MSAVINEAEEFEHFDNADEVFDKVDEDGNPIIDEEGEKEQEEKISYIEILDAPRDLPEAVALTFDHLKQIGYELGLIKLCWPEVIQHIFEDRSNFPIKYLKNNEKEKAILLYAENFRQQFCDNPPNHHPSASRSPLACWGPRRTPRPKEPTSARPASPHVPTVPIRGGAARREEEYGNIDISQARDGLGACPLAVYERRLWTCMTRKAVANLSHDVFARTDIIDNAPAYQRPADSRFNDPSSFRTSPPPLFQAQTFMTRRRMFTTNEKNITRKAAAVREGAGDLRRVVISPCPWAHVTTRPLCPLFGSHQLFEHVIVIPVVRRESWAA</sequence>
<keyword evidence="3" id="KW-1185">Reference proteome</keyword>
<evidence type="ECO:0000256" key="1">
    <source>
        <dbReference type="SAM" id="MobiDB-lite"/>
    </source>
</evidence>
<dbReference type="Proteomes" id="UP001153737">
    <property type="component" value="Chromosome 4"/>
</dbReference>
<accession>A0A9N9SKW2</accession>
<name>A0A9N9SKW2_PHACE</name>
<feature type="region of interest" description="Disordered" evidence="1">
    <location>
        <begin position="123"/>
        <end position="164"/>
    </location>
</feature>
<proteinExistence type="predicted"/>
<protein>
    <submittedName>
        <fullName evidence="2">Uncharacterized protein</fullName>
    </submittedName>
</protein>
<reference evidence="2" key="1">
    <citation type="submission" date="2022-01" db="EMBL/GenBank/DDBJ databases">
        <authorList>
            <person name="King R."/>
        </authorList>
    </citation>
    <scope>NUCLEOTIDE SEQUENCE</scope>
</reference>
<dbReference type="OrthoDB" id="10262874at2759"/>
<dbReference type="EMBL" id="OU896710">
    <property type="protein sequence ID" value="CAG9820879.1"/>
    <property type="molecule type" value="Genomic_DNA"/>
</dbReference>
<gene>
    <name evidence="2" type="ORF">PHAECO_LOCUS8611</name>
</gene>
<evidence type="ECO:0000313" key="2">
    <source>
        <dbReference type="EMBL" id="CAG9820879.1"/>
    </source>
</evidence>
<reference evidence="2" key="2">
    <citation type="submission" date="2022-10" db="EMBL/GenBank/DDBJ databases">
        <authorList>
            <consortium name="ENA_rothamsted_submissions"/>
            <consortium name="culmorum"/>
            <person name="King R."/>
        </authorList>
    </citation>
    <scope>NUCLEOTIDE SEQUENCE</scope>
</reference>
<dbReference type="AlphaFoldDB" id="A0A9N9SKW2"/>